<evidence type="ECO:0000259" key="3">
    <source>
        <dbReference type="Pfam" id="PF01551"/>
    </source>
</evidence>
<keyword evidence="2" id="KW-0812">Transmembrane</keyword>
<feature type="domain" description="M23ase beta-sheet core" evidence="3">
    <location>
        <begin position="198"/>
        <end position="293"/>
    </location>
</feature>
<dbReference type="GO" id="GO:0004222">
    <property type="term" value="F:metalloendopeptidase activity"/>
    <property type="evidence" value="ECO:0007669"/>
    <property type="project" value="TreeGrafter"/>
</dbReference>
<accession>A0A7C4XEY3</accession>
<organism evidence="4">
    <name type="scientific">candidate division WOR-3 bacterium</name>
    <dbReference type="NCBI Taxonomy" id="2052148"/>
    <lineage>
        <taxon>Bacteria</taxon>
        <taxon>Bacteria division WOR-3</taxon>
    </lineage>
</organism>
<keyword evidence="1" id="KW-0175">Coiled coil</keyword>
<dbReference type="AlphaFoldDB" id="A0A7C4XEY3"/>
<name>A0A7C4XEY3_UNCW3</name>
<feature type="coiled-coil region" evidence="1">
    <location>
        <begin position="57"/>
        <end position="84"/>
    </location>
</feature>
<dbReference type="CDD" id="cd12797">
    <property type="entry name" value="M23_peptidase"/>
    <property type="match status" value="1"/>
</dbReference>
<dbReference type="SUPFAM" id="SSF51261">
    <property type="entry name" value="Duplicated hybrid motif"/>
    <property type="match status" value="1"/>
</dbReference>
<keyword evidence="2" id="KW-1133">Transmembrane helix</keyword>
<sequence>MKGNFTIILIARNNIIKNISLSSNTLLSIIIFFILITVSSFALFIYNTQISLTEMKQDIAEEQYREYSKRLEQLKNYIGILKNQMDEQIFIDNKQRNFLQVATIQPDVWAMGIGGIKRYDKPINLSLYNSKDFEQLYESIEILRGQVKLREMSIRELENKLVRNFDLWSRIPTINPVPGAEVSSGFGYRVDPFTGEVRMHEGLDMSAPTGTPVYATGDGVVTFADWNMGYGYVVEIDHGYGFVTRYAHLSKILVKEGELVKRGQMIGRVGATGRAICPHLHYEVIVAGIKVNPINYIDFTNVIFD</sequence>
<keyword evidence="2" id="KW-0472">Membrane</keyword>
<feature type="transmembrane region" description="Helical" evidence="2">
    <location>
        <begin position="26"/>
        <end position="46"/>
    </location>
</feature>
<dbReference type="PANTHER" id="PTHR21666">
    <property type="entry name" value="PEPTIDASE-RELATED"/>
    <property type="match status" value="1"/>
</dbReference>
<dbReference type="FunFam" id="2.70.70.10:FF:000006">
    <property type="entry name" value="M23 family peptidase"/>
    <property type="match status" value="1"/>
</dbReference>
<evidence type="ECO:0000313" key="4">
    <source>
        <dbReference type="EMBL" id="HGV97531.1"/>
    </source>
</evidence>
<dbReference type="InterPro" id="IPR050570">
    <property type="entry name" value="Cell_wall_metabolism_enzyme"/>
</dbReference>
<dbReference type="InterPro" id="IPR016047">
    <property type="entry name" value="M23ase_b-sheet_dom"/>
</dbReference>
<dbReference type="Pfam" id="PF01551">
    <property type="entry name" value="Peptidase_M23"/>
    <property type="match status" value="1"/>
</dbReference>
<evidence type="ECO:0000256" key="2">
    <source>
        <dbReference type="SAM" id="Phobius"/>
    </source>
</evidence>
<dbReference type="PANTHER" id="PTHR21666:SF286">
    <property type="entry name" value="LIPOPROTEIN NLPD"/>
    <property type="match status" value="1"/>
</dbReference>
<dbReference type="Gene3D" id="2.70.70.10">
    <property type="entry name" value="Glucose Permease (Domain IIA)"/>
    <property type="match status" value="1"/>
</dbReference>
<dbReference type="EMBL" id="DTGZ01000082">
    <property type="protein sequence ID" value="HGV97531.1"/>
    <property type="molecule type" value="Genomic_DNA"/>
</dbReference>
<proteinExistence type="predicted"/>
<reference evidence="4" key="1">
    <citation type="journal article" date="2020" name="mSystems">
        <title>Genome- and Community-Level Interaction Insights into Carbon Utilization and Element Cycling Functions of Hydrothermarchaeota in Hydrothermal Sediment.</title>
        <authorList>
            <person name="Zhou Z."/>
            <person name="Liu Y."/>
            <person name="Xu W."/>
            <person name="Pan J."/>
            <person name="Luo Z.H."/>
            <person name="Li M."/>
        </authorList>
    </citation>
    <scope>NUCLEOTIDE SEQUENCE [LARGE SCALE GENOMIC DNA]</scope>
    <source>
        <strain evidence="4">SpSt-774</strain>
    </source>
</reference>
<comment type="caution">
    <text evidence="4">The sequence shown here is derived from an EMBL/GenBank/DDBJ whole genome shotgun (WGS) entry which is preliminary data.</text>
</comment>
<gene>
    <name evidence="4" type="ORF">ENV60_04480</name>
</gene>
<dbReference type="InterPro" id="IPR011055">
    <property type="entry name" value="Dup_hybrid_motif"/>
</dbReference>
<protein>
    <submittedName>
        <fullName evidence="4">M23 family metallopeptidase</fullName>
    </submittedName>
</protein>
<evidence type="ECO:0000256" key="1">
    <source>
        <dbReference type="SAM" id="Coils"/>
    </source>
</evidence>